<comment type="caution">
    <text evidence="1">The sequence shown here is derived from an EMBL/GenBank/DDBJ whole genome shotgun (WGS) entry which is preliminary data.</text>
</comment>
<accession>E7RQS5</accession>
<dbReference type="EMBL" id="AEPE02000005">
    <property type="protein sequence ID" value="EFZ36613.1"/>
    <property type="molecule type" value="Genomic_DNA"/>
</dbReference>
<gene>
    <name evidence="1" type="ORF">HMPREF0663_11526</name>
</gene>
<name>E7RQS5_9BACT</name>
<dbReference type="AlphaFoldDB" id="E7RQS5"/>
<reference evidence="1" key="1">
    <citation type="submission" date="2011-01" db="EMBL/GenBank/DDBJ databases">
        <authorList>
            <person name="Muzny D."/>
            <person name="Qin X."/>
            <person name="Buhay C."/>
            <person name="Dugan-Rocha S."/>
            <person name="Ding Y."/>
            <person name="Chen G."/>
            <person name="Hawes A."/>
            <person name="Holder M."/>
            <person name="Jhangiani S."/>
            <person name="Johnson A."/>
            <person name="Khan Z."/>
            <person name="Li Z."/>
            <person name="Liu W."/>
            <person name="Liu X."/>
            <person name="Perez L."/>
            <person name="Shen H."/>
            <person name="Wang Q."/>
            <person name="Watt J."/>
            <person name="Xi L."/>
            <person name="Xin Y."/>
            <person name="Zhou J."/>
            <person name="Deng J."/>
            <person name="Jiang H."/>
            <person name="Liu Y."/>
            <person name="Qu J."/>
            <person name="Song X.-Z."/>
            <person name="Zhang L."/>
            <person name="Villasana D."/>
            <person name="Johnson A."/>
            <person name="Liu J."/>
            <person name="Liyanage D."/>
            <person name="Lorensuhewa L."/>
            <person name="Robinson T."/>
            <person name="Song A."/>
            <person name="Song B.-B."/>
            <person name="Dinh H."/>
            <person name="Thornton R."/>
            <person name="Coyle M."/>
            <person name="Francisco L."/>
            <person name="Jackson L."/>
            <person name="Javaid M."/>
            <person name="Korchina V."/>
            <person name="Kovar C."/>
            <person name="Mata R."/>
            <person name="Mathew T."/>
            <person name="Ngo R."/>
            <person name="Nguyen L."/>
            <person name="Nguyen N."/>
            <person name="Okwuonu G."/>
            <person name="Ongeri F."/>
            <person name="Pham C."/>
            <person name="Simmons D."/>
            <person name="Wilczek-Boney K."/>
            <person name="Hale W."/>
            <person name="Jakkamsetti A."/>
            <person name="Pham P."/>
            <person name="Ruth R."/>
            <person name="San Lucas F."/>
            <person name="Warren J."/>
            <person name="Zhang J."/>
            <person name="Zhao Z."/>
            <person name="Zhou C."/>
            <person name="Zhu D."/>
            <person name="Lee S."/>
            <person name="Bess C."/>
            <person name="Blankenburg K."/>
            <person name="Forbes L."/>
            <person name="Fu Q."/>
            <person name="Gubbala S."/>
            <person name="Hirani K."/>
            <person name="Jayaseelan J.C."/>
            <person name="Lara F."/>
            <person name="Munidasa M."/>
            <person name="Palculict T."/>
            <person name="Patil S."/>
            <person name="Pu L.-L."/>
            <person name="Saada N."/>
            <person name="Tang L."/>
            <person name="Weissenberger G."/>
            <person name="Zhu Y."/>
            <person name="Hemphill L."/>
            <person name="Shang Y."/>
            <person name="Youmans B."/>
            <person name="Ayvaz T."/>
            <person name="Ross M."/>
            <person name="Santibanez J."/>
            <person name="Aqrawi P."/>
            <person name="Gross S."/>
            <person name="Joshi V."/>
            <person name="Fowler G."/>
            <person name="Nazareth L."/>
            <person name="Reid J."/>
            <person name="Worley K."/>
            <person name="Petrosino J."/>
            <person name="Highlander S."/>
            <person name="Gibbs R."/>
        </authorList>
    </citation>
    <scope>NUCLEOTIDE SEQUENCE [LARGE SCALE GENOMIC DNA]</scope>
    <source>
        <strain evidence="1">ATCC 33269</strain>
    </source>
</reference>
<sequence length="55" mass="6644">MYILVTTLHSEVYVYFDGVIVKIEKVYEKIFYINMATSDHRISEKRRWKIFAKVA</sequence>
<protein>
    <submittedName>
        <fullName evidence="1">Uncharacterized protein</fullName>
    </submittedName>
</protein>
<proteinExistence type="predicted"/>
<keyword evidence="2" id="KW-1185">Reference proteome</keyword>
<evidence type="ECO:0000313" key="1">
    <source>
        <dbReference type="EMBL" id="EFZ36613.1"/>
    </source>
</evidence>
<organism evidence="1 2">
    <name type="scientific">Hoylesella oralis ATCC 33269</name>
    <dbReference type="NCBI Taxonomy" id="873533"/>
    <lineage>
        <taxon>Bacteria</taxon>
        <taxon>Pseudomonadati</taxon>
        <taxon>Bacteroidota</taxon>
        <taxon>Bacteroidia</taxon>
        <taxon>Bacteroidales</taxon>
        <taxon>Prevotellaceae</taxon>
        <taxon>Hoylesella</taxon>
    </lineage>
</organism>
<dbReference type="HOGENOM" id="CLU_3028550_0_0_10"/>
<evidence type="ECO:0000313" key="2">
    <source>
        <dbReference type="Proteomes" id="UP000005580"/>
    </source>
</evidence>
<dbReference type="Proteomes" id="UP000005580">
    <property type="component" value="Unassembled WGS sequence"/>
</dbReference>